<accession>A0A5C1Q8N0</accession>
<dbReference type="GO" id="GO:0003824">
    <property type="term" value="F:catalytic activity"/>
    <property type="evidence" value="ECO:0007669"/>
    <property type="project" value="InterPro"/>
</dbReference>
<organism evidence="7 8">
    <name type="scientific">Thiospirochaeta perfilievii</name>
    <dbReference type="NCBI Taxonomy" id="252967"/>
    <lineage>
        <taxon>Bacteria</taxon>
        <taxon>Pseudomonadati</taxon>
        <taxon>Spirochaetota</taxon>
        <taxon>Spirochaetia</taxon>
        <taxon>Spirochaetales</taxon>
        <taxon>Spirochaetaceae</taxon>
        <taxon>Thiospirochaeta</taxon>
    </lineage>
</organism>
<dbReference type="InterPro" id="IPR007197">
    <property type="entry name" value="rSAM"/>
</dbReference>
<evidence type="ECO:0000256" key="2">
    <source>
        <dbReference type="ARBA" id="ARBA00022691"/>
    </source>
</evidence>
<dbReference type="SUPFAM" id="SSF102114">
    <property type="entry name" value="Radical SAM enzymes"/>
    <property type="match status" value="1"/>
</dbReference>
<feature type="domain" description="Radical SAM core" evidence="6">
    <location>
        <begin position="100"/>
        <end position="247"/>
    </location>
</feature>
<dbReference type="SFLD" id="SFLDS00029">
    <property type="entry name" value="Radical_SAM"/>
    <property type="match status" value="1"/>
</dbReference>
<dbReference type="InterPro" id="IPR058240">
    <property type="entry name" value="rSAM_sf"/>
</dbReference>
<evidence type="ECO:0000313" key="7">
    <source>
        <dbReference type="EMBL" id="QEN03718.1"/>
    </source>
</evidence>
<sequence>MYIKLKKEVIINSDNNSGFLFDTLRKRSKEISLQLYEEIKNFSTNSVVNFREEIISLVSDGFLELTSNMSVEDTFNTINTALLKAPHLSGINIETLTIQLSSDCKLDCSFCNDSINRRCGCNRWFNNQNNLDNITIVSLVKQLIPMGLKSVYLIGGDVFKNSSNLYFLITELSRFGLHISIFSNIYSINKFVIDFIKHYNIGLIIPVFHYKEEIVNDICNNNYFEIQQKYLKIMLDKEINIKMKVIIDNTHKRDLNEIITYYKLPVYDVDIINDNKNIEFDHLLQQSISSSNYMNIQARSEFNTCLIGGLHLTMDGNIYPCSGIHKSIGNIHKNRIIDILKDYNYLDYITKQKLCVDNCRYNNICDCCLPMHSKVCEGVTL</sequence>
<evidence type="ECO:0000256" key="5">
    <source>
        <dbReference type="ARBA" id="ARBA00023014"/>
    </source>
</evidence>
<dbReference type="PANTHER" id="PTHR11228">
    <property type="entry name" value="RADICAL SAM DOMAIN PROTEIN"/>
    <property type="match status" value="1"/>
</dbReference>
<gene>
    <name evidence="7" type="ORF">EW093_03040</name>
</gene>
<dbReference type="EMBL" id="CP035807">
    <property type="protein sequence ID" value="QEN03718.1"/>
    <property type="molecule type" value="Genomic_DNA"/>
</dbReference>
<comment type="cofactor">
    <cofactor evidence="1">
        <name>[4Fe-4S] cluster</name>
        <dbReference type="ChEBI" id="CHEBI:49883"/>
    </cofactor>
</comment>
<dbReference type="GO" id="GO:0046872">
    <property type="term" value="F:metal ion binding"/>
    <property type="evidence" value="ECO:0007669"/>
    <property type="project" value="UniProtKB-KW"/>
</dbReference>
<dbReference type="Gene3D" id="3.20.20.70">
    <property type="entry name" value="Aldolase class I"/>
    <property type="match status" value="1"/>
</dbReference>
<name>A0A5C1Q8N0_9SPIO</name>
<dbReference type="AlphaFoldDB" id="A0A5C1Q8N0"/>
<dbReference type="GO" id="GO:0051536">
    <property type="term" value="F:iron-sulfur cluster binding"/>
    <property type="evidence" value="ECO:0007669"/>
    <property type="project" value="UniProtKB-KW"/>
</dbReference>
<dbReference type="PANTHER" id="PTHR11228:SF7">
    <property type="entry name" value="PQQA PEPTIDE CYCLASE"/>
    <property type="match status" value="1"/>
</dbReference>
<dbReference type="KEGG" id="sper:EW093_03040"/>
<dbReference type="SFLD" id="SFLDG01067">
    <property type="entry name" value="SPASM/twitch_domain_containing"/>
    <property type="match status" value="1"/>
</dbReference>
<keyword evidence="4" id="KW-0408">Iron</keyword>
<evidence type="ECO:0000256" key="4">
    <source>
        <dbReference type="ARBA" id="ARBA00023004"/>
    </source>
</evidence>
<protein>
    <submittedName>
        <fullName evidence="7">Radical SAM protein</fullName>
    </submittedName>
</protein>
<reference evidence="7 8" key="2">
    <citation type="submission" date="2019-09" db="EMBL/GenBank/DDBJ databases">
        <title>Complete Genome Sequence and Methylome Analysis of free living Spirochaetas.</title>
        <authorList>
            <person name="Leshcheva N."/>
            <person name="Mikheeva N."/>
        </authorList>
    </citation>
    <scope>NUCLEOTIDE SEQUENCE [LARGE SCALE GENOMIC DNA]</scope>
    <source>
        <strain evidence="7 8">P</strain>
    </source>
</reference>
<dbReference type="InterPro" id="IPR050377">
    <property type="entry name" value="Radical_SAM_PqqE_MftC-like"/>
</dbReference>
<keyword evidence="8" id="KW-1185">Reference proteome</keyword>
<reference evidence="7 8" key="1">
    <citation type="submission" date="2019-02" db="EMBL/GenBank/DDBJ databases">
        <authorList>
            <person name="Fomenkov A."/>
            <person name="Dubinina G."/>
            <person name="Grabovich M."/>
            <person name="Vincze T."/>
            <person name="Roberts R.J."/>
        </authorList>
    </citation>
    <scope>NUCLEOTIDE SEQUENCE [LARGE SCALE GENOMIC DNA]</scope>
    <source>
        <strain evidence="7 8">P</strain>
    </source>
</reference>
<evidence type="ECO:0000259" key="6">
    <source>
        <dbReference type="Pfam" id="PF04055"/>
    </source>
</evidence>
<evidence type="ECO:0000256" key="1">
    <source>
        <dbReference type="ARBA" id="ARBA00001966"/>
    </source>
</evidence>
<keyword evidence="3" id="KW-0479">Metal-binding</keyword>
<keyword evidence="2" id="KW-0949">S-adenosyl-L-methionine</keyword>
<dbReference type="RefSeq" id="WP_149566976.1">
    <property type="nucleotide sequence ID" value="NZ_CP035807.1"/>
</dbReference>
<dbReference type="OrthoDB" id="9763993at2"/>
<evidence type="ECO:0000313" key="8">
    <source>
        <dbReference type="Proteomes" id="UP000323824"/>
    </source>
</evidence>
<dbReference type="Proteomes" id="UP000323824">
    <property type="component" value="Chromosome"/>
</dbReference>
<dbReference type="InterPro" id="IPR013785">
    <property type="entry name" value="Aldolase_TIM"/>
</dbReference>
<proteinExistence type="predicted"/>
<evidence type="ECO:0000256" key="3">
    <source>
        <dbReference type="ARBA" id="ARBA00022723"/>
    </source>
</evidence>
<dbReference type="Pfam" id="PF04055">
    <property type="entry name" value="Radical_SAM"/>
    <property type="match status" value="1"/>
</dbReference>
<keyword evidence="5" id="KW-0411">Iron-sulfur</keyword>